<evidence type="ECO:0000256" key="2">
    <source>
        <dbReference type="SAM" id="MobiDB-lite"/>
    </source>
</evidence>
<name>A0A5C3L7X2_COPMA</name>
<dbReference type="InterPro" id="IPR039604">
    <property type="entry name" value="Bfr1"/>
</dbReference>
<dbReference type="GO" id="GO:0008298">
    <property type="term" value="P:intracellular mRNA localization"/>
    <property type="evidence" value="ECO:0007669"/>
    <property type="project" value="TreeGrafter"/>
</dbReference>
<feature type="region of interest" description="Disordered" evidence="2">
    <location>
        <begin position="474"/>
        <end position="512"/>
    </location>
</feature>
<dbReference type="Proteomes" id="UP000307440">
    <property type="component" value="Unassembled WGS sequence"/>
</dbReference>
<dbReference type="STRING" id="230819.A0A5C3L7X2"/>
<evidence type="ECO:0000256" key="1">
    <source>
        <dbReference type="SAM" id="Coils"/>
    </source>
</evidence>
<feature type="compositionally biased region" description="Polar residues" evidence="2">
    <location>
        <begin position="23"/>
        <end position="34"/>
    </location>
</feature>
<dbReference type="EMBL" id="ML210153">
    <property type="protein sequence ID" value="TFK28732.1"/>
    <property type="molecule type" value="Genomic_DNA"/>
</dbReference>
<keyword evidence="1" id="KW-0175">Coiled coil</keyword>
<reference evidence="3 4" key="1">
    <citation type="journal article" date="2019" name="Nat. Ecol. Evol.">
        <title>Megaphylogeny resolves global patterns of mushroom evolution.</title>
        <authorList>
            <person name="Varga T."/>
            <person name="Krizsan K."/>
            <person name="Foldi C."/>
            <person name="Dima B."/>
            <person name="Sanchez-Garcia M."/>
            <person name="Sanchez-Ramirez S."/>
            <person name="Szollosi G.J."/>
            <person name="Szarkandi J.G."/>
            <person name="Papp V."/>
            <person name="Albert L."/>
            <person name="Andreopoulos W."/>
            <person name="Angelini C."/>
            <person name="Antonin V."/>
            <person name="Barry K.W."/>
            <person name="Bougher N.L."/>
            <person name="Buchanan P."/>
            <person name="Buyck B."/>
            <person name="Bense V."/>
            <person name="Catcheside P."/>
            <person name="Chovatia M."/>
            <person name="Cooper J."/>
            <person name="Damon W."/>
            <person name="Desjardin D."/>
            <person name="Finy P."/>
            <person name="Geml J."/>
            <person name="Haridas S."/>
            <person name="Hughes K."/>
            <person name="Justo A."/>
            <person name="Karasinski D."/>
            <person name="Kautmanova I."/>
            <person name="Kiss B."/>
            <person name="Kocsube S."/>
            <person name="Kotiranta H."/>
            <person name="LaButti K.M."/>
            <person name="Lechner B.E."/>
            <person name="Liimatainen K."/>
            <person name="Lipzen A."/>
            <person name="Lukacs Z."/>
            <person name="Mihaltcheva S."/>
            <person name="Morgado L.N."/>
            <person name="Niskanen T."/>
            <person name="Noordeloos M.E."/>
            <person name="Ohm R.A."/>
            <person name="Ortiz-Santana B."/>
            <person name="Ovrebo C."/>
            <person name="Racz N."/>
            <person name="Riley R."/>
            <person name="Savchenko A."/>
            <person name="Shiryaev A."/>
            <person name="Soop K."/>
            <person name="Spirin V."/>
            <person name="Szebenyi C."/>
            <person name="Tomsovsky M."/>
            <person name="Tulloss R.E."/>
            <person name="Uehling J."/>
            <person name="Grigoriev I.V."/>
            <person name="Vagvolgyi C."/>
            <person name="Papp T."/>
            <person name="Martin F.M."/>
            <person name="Miettinen O."/>
            <person name="Hibbett D.S."/>
            <person name="Nagy L.G."/>
        </authorList>
    </citation>
    <scope>NUCLEOTIDE SEQUENCE [LARGE SCALE GENOMIC DNA]</scope>
    <source>
        <strain evidence="3 4">CBS 121175</strain>
    </source>
</reference>
<dbReference type="GO" id="GO:1990904">
    <property type="term" value="C:ribonucleoprotein complex"/>
    <property type="evidence" value="ECO:0007669"/>
    <property type="project" value="TreeGrafter"/>
</dbReference>
<evidence type="ECO:0000313" key="3">
    <source>
        <dbReference type="EMBL" id="TFK28732.1"/>
    </source>
</evidence>
<sequence length="512" mass="56077">MPAAKTKAAANTNGSAAPKPISRSGTATPVSTVGTKDAVEADATLTVGKPDKKAFDTEQESLKAELDAVQAKLNAVRDKISLATGSGVTNEKRNALRAELDDLKGNQALSKNSRTKVREQISAKQDIIAKKVKDLQAAKSKIPFKTVAEVDAHIKNLESQVESGNMKLADEKRALAEISTFKRNRRLVEGFQADQDTIDTERQALDELRKQLADPEFNALSERYDTIKKELDELKQAGDEAAAERNKLFQQRDSLQSEFKELLAKKRESSQRYRENNDRYWTKVNEDRARRVEKSRAQKIAEEQQKKKDLADLLLEEAKAPAFQAQIEDCQTLIDYLLGRTTGAVTFKTAAQPQDKTVVGVPKLEIRQVEDIPEGSILKKKKGEDQESYFVGGKGKGKGGKKVLAKDAPATSSNALNVPLPTLSALLALSIPPPVSSTDVPRVVEDLKTKKAWFEANQESTTKENIAKAQKEIERLTGASEAKPLAQDVDTSPSSLAEPGAEESTEEVKADS</sequence>
<accession>A0A5C3L7X2</accession>
<dbReference type="OrthoDB" id="2195113at2759"/>
<feature type="coiled-coil region" evidence="1">
    <location>
        <begin position="52"/>
        <end position="79"/>
    </location>
</feature>
<evidence type="ECO:0000313" key="4">
    <source>
        <dbReference type="Proteomes" id="UP000307440"/>
    </source>
</evidence>
<feature type="region of interest" description="Disordered" evidence="2">
    <location>
        <begin position="1"/>
        <end position="37"/>
    </location>
</feature>
<keyword evidence="4" id="KW-1185">Reference proteome</keyword>
<dbReference type="PANTHER" id="PTHR31027">
    <property type="entry name" value="NUCLEAR SEGREGATION PROTEIN BFR1"/>
    <property type="match status" value="1"/>
</dbReference>
<dbReference type="PANTHER" id="PTHR31027:SF2">
    <property type="entry name" value="LEBERCILIN DOMAIN-CONTAINING PROTEIN"/>
    <property type="match status" value="1"/>
</dbReference>
<protein>
    <recommendedName>
        <fullName evidence="5">Nuclear segregation protein Bfr1</fullName>
    </recommendedName>
</protein>
<feature type="compositionally biased region" description="Low complexity" evidence="2">
    <location>
        <begin position="1"/>
        <end position="17"/>
    </location>
</feature>
<proteinExistence type="predicted"/>
<organism evidence="3 4">
    <name type="scientific">Coprinopsis marcescibilis</name>
    <name type="common">Agaric fungus</name>
    <name type="synonym">Psathyrella marcescibilis</name>
    <dbReference type="NCBI Taxonomy" id="230819"/>
    <lineage>
        <taxon>Eukaryota</taxon>
        <taxon>Fungi</taxon>
        <taxon>Dikarya</taxon>
        <taxon>Basidiomycota</taxon>
        <taxon>Agaricomycotina</taxon>
        <taxon>Agaricomycetes</taxon>
        <taxon>Agaricomycetidae</taxon>
        <taxon>Agaricales</taxon>
        <taxon>Agaricineae</taxon>
        <taxon>Psathyrellaceae</taxon>
        <taxon>Coprinopsis</taxon>
    </lineage>
</organism>
<dbReference type="GO" id="GO:0003729">
    <property type="term" value="F:mRNA binding"/>
    <property type="evidence" value="ECO:0007669"/>
    <property type="project" value="TreeGrafter"/>
</dbReference>
<dbReference type="GO" id="GO:0042175">
    <property type="term" value="C:nuclear outer membrane-endoplasmic reticulum membrane network"/>
    <property type="evidence" value="ECO:0007669"/>
    <property type="project" value="TreeGrafter"/>
</dbReference>
<evidence type="ECO:0008006" key="5">
    <source>
        <dbReference type="Google" id="ProtNLM"/>
    </source>
</evidence>
<dbReference type="GO" id="GO:0005783">
    <property type="term" value="C:endoplasmic reticulum"/>
    <property type="evidence" value="ECO:0007669"/>
    <property type="project" value="TreeGrafter"/>
</dbReference>
<feature type="coiled-coil region" evidence="1">
    <location>
        <begin position="154"/>
        <end position="272"/>
    </location>
</feature>
<gene>
    <name evidence="3" type="ORF">FA15DRAFT_633100</name>
</gene>
<dbReference type="AlphaFoldDB" id="A0A5C3L7X2"/>